<dbReference type="EMBL" id="CAMAPE010000021">
    <property type="protein sequence ID" value="CAH9089717.1"/>
    <property type="molecule type" value="Genomic_DNA"/>
</dbReference>
<comment type="similarity">
    <text evidence="1">Belongs to the cyclin family. Cyclin AB subfamily.</text>
</comment>
<dbReference type="InterPro" id="IPR004367">
    <property type="entry name" value="Cyclin_C-dom"/>
</dbReference>
<evidence type="ECO:0000256" key="2">
    <source>
        <dbReference type="ARBA" id="ARBA00022618"/>
    </source>
</evidence>
<dbReference type="SMART" id="SM00385">
    <property type="entry name" value="CYCLIN"/>
    <property type="match status" value="2"/>
</dbReference>
<dbReference type="PANTHER" id="PTHR10177">
    <property type="entry name" value="CYCLINS"/>
    <property type="match status" value="1"/>
</dbReference>
<evidence type="ECO:0000256" key="1">
    <source>
        <dbReference type="ARBA" id="ARBA00006955"/>
    </source>
</evidence>
<keyword evidence="4" id="KW-0131">Cell cycle</keyword>
<dbReference type="FunFam" id="1.10.472.10:FF:000032">
    <property type="entry name" value="G2/mitotic-specific cyclin-1"/>
    <property type="match status" value="1"/>
</dbReference>
<evidence type="ECO:0000256" key="6">
    <source>
        <dbReference type="ARBA" id="ARBA00065123"/>
    </source>
</evidence>
<dbReference type="PIRSF" id="PIRSF001771">
    <property type="entry name" value="Cyclin_A_B_D_E"/>
    <property type="match status" value="1"/>
</dbReference>
<dbReference type="GO" id="GO:0016538">
    <property type="term" value="F:cyclin-dependent protein serine/threonine kinase regulator activity"/>
    <property type="evidence" value="ECO:0007669"/>
    <property type="project" value="InterPro"/>
</dbReference>
<keyword evidence="2" id="KW-0132">Cell division</keyword>
<evidence type="ECO:0000256" key="3">
    <source>
        <dbReference type="ARBA" id="ARBA00023127"/>
    </source>
</evidence>
<reference evidence="11" key="1">
    <citation type="submission" date="2022-07" db="EMBL/GenBank/DDBJ databases">
        <authorList>
            <person name="Macas J."/>
            <person name="Novak P."/>
            <person name="Neumann P."/>
        </authorList>
    </citation>
    <scope>NUCLEOTIDE SEQUENCE</scope>
</reference>
<feature type="domain" description="Cyclin C-terminal" evidence="10">
    <location>
        <begin position="309"/>
        <end position="428"/>
    </location>
</feature>
<dbReference type="InterPro" id="IPR036915">
    <property type="entry name" value="Cyclin-like_sf"/>
</dbReference>
<keyword evidence="12" id="KW-1185">Reference proteome</keyword>
<evidence type="ECO:0000259" key="10">
    <source>
        <dbReference type="SMART" id="SM01332"/>
    </source>
</evidence>
<evidence type="ECO:0000256" key="7">
    <source>
        <dbReference type="RuleBase" id="RU000383"/>
    </source>
</evidence>
<feature type="compositionally biased region" description="Acidic residues" evidence="8">
    <location>
        <begin position="117"/>
        <end position="126"/>
    </location>
</feature>
<evidence type="ECO:0000259" key="9">
    <source>
        <dbReference type="SMART" id="SM00385"/>
    </source>
</evidence>
<dbReference type="PROSITE" id="PS00292">
    <property type="entry name" value="CYCLINS"/>
    <property type="match status" value="1"/>
</dbReference>
<dbReference type="SMART" id="SM01332">
    <property type="entry name" value="Cyclin_C"/>
    <property type="match status" value="1"/>
</dbReference>
<dbReference type="InterPro" id="IPR048258">
    <property type="entry name" value="Cyclins_cyclin-box"/>
</dbReference>
<dbReference type="Proteomes" id="UP001152484">
    <property type="component" value="Unassembled WGS sequence"/>
</dbReference>
<dbReference type="Pfam" id="PF02984">
    <property type="entry name" value="Cyclin_C"/>
    <property type="match status" value="1"/>
</dbReference>
<dbReference type="InterPro" id="IPR046965">
    <property type="entry name" value="Cyclin_A/B-like"/>
</dbReference>
<feature type="region of interest" description="Disordered" evidence="8">
    <location>
        <begin position="95"/>
        <end position="129"/>
    </location>
</feature>
<keyword evidence="3 7" id="KW-0195">Cyclin</keyword>
<dbReference type="InterPro" id="IPR006671">
    <property type="entry name" value="Cyclin_N"/>
</dbReference>
<organism evidence="11 12">
    <name type="scientific">Cuscuta europaea</name>
    <name type="common">European dodder</name>
    <dbReference type="NCBI Taxonomy" id="41803"/>
    <lineage>
        <taxon>Eukaryota</taxon>
        <taxon>Viridiplantae</taxon>
        <taxon>Streptophyta</taxon>
        <taxon>Embryophyta</taxon>
        <taxon>Tracheophyta</taxon>
        <taxon>Spermatophyta</taxon>
        <taxon>Magnoliopsida</taxon>
        <taxon>eudicotyledons</taxon>
        <taxon>Gunneridae</taxon>
        <taxon>Pentapetalae</taxon>
        <taxon>asterids</taxon>
        <taxon>lamiids</taxon>
        <taxon>Solanales</taxon>
        <taxon>Convolvulaceae</taxon>
        <taxon>Cuscuteae</taxon>
        <taxon>Cuscuta</taxon>
        <taxon>Cuscuta subgen. Cuscuta</taxon>
    </lineage>
</organism>
<dbReference type="InterPro" id="IPR013763">
    <property type="entry name" value="Cyclin-like_dom"/>
</dbReference>
<dbReference type="Gene3D" id="1.10.472.10">
    <property type="entry name" value="Cyclin-like"/>
    <property type="match status" value="2"/>
</dbReference>
<dbReference type="InterPro" id="IPR039361">
    <property type="entry name" value="Cyclin"/>
</dbReference>
<evidence type="ECO:0000256" key="8">
    <source>
        <dbReference type="SAM" id="MobiDB-lite"/>
    </source>
</evidence>
<accession>A0A9P1EAC7</accession>
<feature type="region of interest" description="Disordered" evidence="8">
    <location>
        <begin position="60"/>
        <end position="79"/>
    </location>
</feature>
<dbReference type="GO" id="GO:0051301">
    <property type="term" value="P:cell division"/>
    <property type="evidence" value="ECO:0007669"/>
    <property type="project" value="UniProtKB-KW"/>
</dbReference>
<comment type="caution">
    <text evidence="11">The sequence shown here is derived from an EMBL/GenBank/DDBJ whole genome shotgun (WGS) entry which is preliminary data.</text>
</comment>
<dbReference type="OrthoDB" id="5590282at2759"/>
<sequence length="447" mass="51919">MDQENMVISVENNNRTWIKPRIVQEMDGRKSGVQGRQNRRVLGAINQNIVANPYPCVVTNRGGTSEKNGNSDKNHSVQANRPITRKFAAQIANSQQHCHEESKKQRIEVEESRVREEDEQEKDCDNDQPVPMTLEQAEIDSNEKHHMEEVEMEDIYEENVSLDIDSGDAKNPLAVVEYIEDLYAYYRKVENCSCVSPDYMSRQLDINERMRAILIDWLVEVHHKFELREETLFLTINIIDRFLEKQNVVRKKLQLVGLVAMLLACKYEEVSVPVVDDFVFISAKAYTKKEVLDMESWMLNTLQFNMSVPTPYVFLRRFLKATQSDKKKLELLSLFLIELCLVEYEMTKYPPSSLAAAAVYTAQCTLHAHNKEWNQTCEWHTGYSEHQLLESSRMMVSFHQRAATGKLTGVYRKYNTSRFGHVAKCQPATFLLLHNCQEQQQQSHQQQ</sequence>
<dbReference type="GO" id="GO:0010332">
    <property type="term" value="P:response to gamma radiation"/>
    <property type="evidence" value="ECO:0007669"/>
    <property type="project" value="UniProtKB-ARBA"/>
</dbReference>
<feature type="compositionally biased region" description="Basic and acidic residues" evidence="8">
    <location>
        <begin position="97"/>
        <end position="116"/>
    </location>
</feature>
<gene>
    <name evidence="11" type="ORF">CEURO_LOCUS10970</name>
</gene>
<name>A0A9P1EAC7_CUSEU</name>
<protein>
    <recommendedName>
        <fullName evidence="13">Cyclin N-terminal domain-containing protein</fullName>
    </recommendedName>
</protein>
<comment type="function">
    <text evidence="5">Essential for the control of the cell cycle at the G2/M (mitosis) transition. G2/M cyclins accumulate steadily during G2 and are abruptly destroyed at mitosis.</text>
</comment>
<proteinExistence type="inferred from homology"/>
<evidence type="ECO:0000256" key="5">
    <source>
        <dbReference type="ARBA" id="ARBA00059307"/>
    </source>
</evidence>
<dbReference type="CDD" id="cd20567">
    <property type="entry name" value="CYCLIN_AtCycB-like_rpt1"/>
    <property type="match status" value="1"/>
</dbReference>
<comment type="subunit">
    <text evidence="6">Interacts with the CDC2 and CDK2 protein kinases to form a serine/threonine kinase holoenzyme complex. The cyclin subunit imparts substrate specificity to the complex.</text>
</comment>
<feature type="domain" description="Cyclin-like" evidence="9">
    <location>
        <begin position="313"/>
        <end position="397"/>
    </location>
</feature>
<evidence type="ECO:0008006" key="13">
    <source>
        <dbReference type="Google" id="ProtNLM"/>
    </source>
</evidence>
<dbReference type="SUPFAM" id="SSF47954">
    <property type="entry name" value="Cyclin-like"/>
    <property type="match status" value="2"/>
</dbReference>
<dbReference type="AlphaFoldDB" id="A0A9P1EAC7"/>
<evidence type="ECO:0000313" key="12">
    <source>
        <dbReference type="Proteomes" id="UP001152484"/>
    </source>
</evidence>
<evidence type="ECO:0000313" key="11">
    <source>
        <dbReference type="EMBL" id="CAH9089717.1"/>
    </source>
</evidence>
<dbReference type="CDD" id="cd20511">
    <property type="entry name" value="CYCLIN_AtCycB-like_rpt2"/>
    <property type="match status" value="1"/>
</dbReference>
<feature type="domain" description="Cyclin-like" evidence="9">
    <location>
        <begin position="216"/>
        <end position="300"/>
    </location>
</feature>
<evidence type="ECO:0000256" key="4">
    <source>
        <dbReference type="ARBA" id="ARBA00023306"/>
    </source>
</evidence>
<dbReference type="Pfam" id="PF00134">
    <property type="entry name" value="Cyclin_N"/>
    <property type="match status" value="1"/>
</dbReference>
<dbReference type="GO" id="GO:0044772">
    <property type="term" value="P:mitotic cell cycle phase transition"/>
    <property type="evidence" value="ECO:0007669"/>
    <property type="project" value="InterPro"/>
</dbReference>